<dbReference type="Proteomes" id="UP000188276">
    <property type="component" value="Unassembled WGS sequence"/>
</dbReference>
<dbReference type="EMBL" id="FULE01000031">
    <property type="protein sequence ID" value="SJN57548.1"/>
    <property type="molecule type" value="Genomic_DNA"/>
</dbReference>
<dbReference type="GO" id="GO:0034338">
    <property type="term" value="F:short-chain carboxylesterase activity"/>
    <property type="evidence" value="ECO:0007669"/>
    <property type="project" value="TreeGrafter"/>
</dbReference>
<dbReference type="InterPro" id="IPR000952">
    <property type="entry name" value="AB_hydrolase_4_CS"/>
</dbReference>
<feature type="domain" description="AB hydrolase-1" evidence="5">
    <location>
        <begin position="73"/>
        <end position="313"/>
    </location>
</feature>
<evidence type="ECO:0000313" key="7">
    <source>
        <dbReference type="Proteomes" id="UP000188276"/>
    </source>
</evidence>
<protein>
    <submittedName>
        <fullName evidence="6">Putative hydrolase</fullName>
    </submittedName>
</protein>
<proteinExistence type="inferred from homology"/>
<dbReference type="STRING" id="1123498.VR7878_02373"/>
<dbReference type="Pfam" id="PF00561">
    <property type="entry name" value="Abhydrolase_1"/>
    <property type="match status" value="1"/>
</dbReference>
<reference evidence="7" key="1">
    <citation type="submission" date="2017-02" db="EMBL/GenBank/DDBJ databases">
        <authorList>
            <person name="Rodrigo-Torres L."/>
            <person name="Arahal R.D."/>
            <person name="Lucena T."/>
        </authorList>
    </citation>
    <scope>NUCLEOTIDE SEQUENCE [LARGE SCALE GENOMIC DNA]</scope>
    <source>
        <strain evidence="7">CECT 7878</strain>
    </source>
</reference>
<feature type="active site" description="Charge relay system" evidence="4">
    <location>
        <position position="307"/>
    </location>
</feature>
<dbReference type="Gene3D" id="3.40.50.1820">
    <property type="entry name" value="alpha/beta hydrolase"/>
    <property type="match status" value="1"/>
</dbReference>
<gene>
    <name evidence="6" type="ORF">VR7878_02373</name>
</gene>
<dbReference type="SUPFAM" id="SSF53474">
    <property type="entry name" value="alpha/beta-Hydrolases"/>
    <property type="match status" value="1"/>
</dbReference>
<keyword evidence="2" id="KW-0719">Serine esterase</keyword>
<feature type="active site" description="Charge relay system" evidence="4">
    <location>
        <position position="153"/>
    </location>
</feature>
<dbReference type="InterPro" id="IPR012020">
    <property type="entry name" value="ABHD4"/>
</dbReference>
<comment type="similarity">
    <text evidence="1">Belongs to the AB hydrolase superfamily. AB hydrolase 4 family.</text>
</comment>
<dbReference type="PANTHER" id="PTHR10794:SF94">
    <property type="entry name" value="ESTERASE YHET-RELATED"/>
    <property type="match status" value="1"/>
</dbReference>
<feature type="active site" description="Charge relay system" evidence="4">
    <location>
        <position position="280"/>
    </location>
</feature>
<evidence type="ECO:0000259" key="5">
    <source>
        <dbReference type="Pfam" id="PF00561"/>
    </source>
</evidence>
<evidence type="ECO:0000313" key="6">
    <source>
        <dbReference type="EMBL" id="SJN57548.1"/>
    </source>
</evidence>
<keyword evidence="3 6" id="KW-0378">Hydrolase</keyword>
<dbReference type="PIRSF" id="PIRSF005211">
    <property type="entry name" value="Ab_hydro_YheT"/>
    <property type="match status" value="1"/>
</dbReference>
<evidence type="ECO:0000256" key="3">
    <source>
        <dbReference type="ARBA" id="ARBA00022801"/>
    </source>
</evidence>
<dbReference type="InterPro" id="IPR050960">
    <property type="entry name" value="AB_hydrolase_4_sf"/>
</dbReference>
<dbReference type="PANTHER" id="PTHR10794">
    <property type="entry name" value="ABHYDROLASE DOMAIN-CONTAINING PROTEIN"/>
    <property type="match status" value="1"/>
</dbReference>
<organism evidence="6 7">
    <name type="scientific">Vibrio ruber (strain DSM 16370 / JCM 11486 / BCRC 17186 / CECT 7878 / LMG 23124 / VR1)</name>
    <dbReference type="NCBI Taxonomy" id="1123498"/>
    <lineage>
        <taxon>Bacteria</taxon>
        <taxon>Pseudomonadati</taxon>
        <taxon>Pseudomonadota</taxon>
        <taxon>Gammaproteobacteria</taxon>
        <taxon>Vibrionales</taxon>
        <taxon>Vibrionaceae</taxon>
        <taxon>Vibrio</taxon>
    </lineage>
</organism>
<dbReference type="GO" id="GO:0047372">
    <property type="term" value="F:monoacylglycerol lipase activity"/>
    <property type="evidence" value="ECO:0007669"/>
    <property type="project" value="TreeGrafter"/>
</dbReference>
<dbReference type="InterPro" id="IPR029058">
    <property type="entry name" value="AB_hydrolase_fold"/>
</dbReference>
<dbReference type="NCBIfam" id="NF008218">
    <property type="entry name" value="PRK10985.1"/>
    <property type="match status" value="1"/>
</dbReference>
<name>A0A1R4LM64_VIBR1</name>
<dbReference type="AlphaFoldDB" id="A0A1R4LM64"/>
<evidence type="ECO:0000256" key="4">
    <source>
        <dbReference type="PIRSR" id="PIRSR005211-1"/>
    </source>
</evidence>
<accession>A0A1R4LM64</accession>
<dbReference type="PROSITE" id="PS01133">
    <property type="entry name" value="UPF0017"/>
    <property type="match status" value="1"/>
</dbReference>
<dbReference type="InterPro" id="IPR000073">
    <property type="entry name" value="AB_hydrolase_1"/>
</dbReference>
<evidence type="ECO:0000256" key="2">
    <source>
        <dbReference type="ARBA" id="ARBA00022487"/>
    </source>
</evidence>
<keyword evidence="7" id="KW-1185">Reference proteome</keyword>
<sequence>MRNTPQTMNKTTLLPFQPASGAAAPHIQTLLPRWARRHPLFSPHWETLTTPDDDVLSLAWSEDPNQPDVQTKPLFILFHGLEGSFHSPYANGLMHAFAQQGWLSVMMHFRGCDGQPNRQARAYHSGETSDPRHFLTHIQQRFPSNYKMVTGVSLGGNMLANYLVEFADDPLVDNATIISAPFDLSDSSGRINRGFSRIYQAYLLRSLKQNAYRKFETLQQAIPLSQPSIRQLKTLQQFDDLITAPLHGFNNAQDYYQRCSAISKLGQIRLPTLILHAQDDPFMTDAVIPTRPLPKTIDYQLLQHGGHVGFLSGTISKPRFWLEEALPRYYRAQSPNSSPNNN</sequence>
<evidence type="ECO:0000256" key="1">
    <source>
        <dbReference type="ARBA" id="ARBA00010884"/>
    </source>
</evidence>